<sequence>MGRDRSFPEVIRRDGGEAPFSADEVIYENDPLGEGEEARSIDEVIHEEPARAPETS</sequence>
<proteinExistence type="predicted"/>
<dbReference type="Proteomes" id="UP000237797">
    <property type="component" value="Unassembled WGS sequence"/>
</dbReference>
<accession>A0A2T0LJF5</accession>
<evidence type="ECO:0000313" key="2">
    <source>
        <dbReference type="EMBL" id="PRX42646.1"/>
    </source>
</evidence>
<evidence type="ECO:0000313" key="3">
    <source>
        <dbReference type="Proteomes" id="UP000237797"/>
    </source>
</evidence>
<organism evidence="2 3">
    <name type="scientific">Planifilum fimeticola</name>
    <dbReference type="NCBI Taxonomy" id="201975"/>
    <lineage>
        <taxon>Bacteria</taxon>
        <taxon>Bacillati</taxon>
        <taxon>Bacillota</taxon>
        <taxon>Bacilli</taxon>
        <taxon>Bacillales</taxon>
        <taxon>Thermoactinomycetaceae</taxon>
        <taxon>Planifilum</taxon>
    </lineage>
</organism>
<comment type="caution">
    <text evidence="2">The sequence shown here is derived from an EMBL/GenBank/DDBJ whole genome shotgun (WGS) entry which is preliminary data.</text>
</comment>
<dbReference type="RefSeq" id="WP_170070307.1">
    <property type="nucleotide sequence ID" value="NZ_PVNE01000001.1"/>
</dbReference>
<name>A0A2T0LJF5_9BACL</name>
<gene>
    <name evidence="2" type="ORF">CLV97_101135</name>
</gene>
<protein>
    <submittedName>
        <fullName evidence="2">Uncharacterized protein</fullName>
    </submittedName>
</protein>
<dbReference type="EMBL" id="PVNE01000001">
    <property type="protein sequence ID" value="PRX42646.1"/>
    <property type="molecule type" value="Genomic_DNA"/>
</dbReference>
<evidence type="ECO:0000256" key="1">
    <source>
        <dbReference type="SAM" id="MobiDB-lite"/>
    </source>
</evidence>
<feature type="region of interest" description="Disordered" evidence="1">
    <location>
        <begin position="29"/>
        <end position="56"/>
    </location>
</feature>
<reference evidence="2 3" key="1">
    <citation type="submission" date="2018-03" db="EMBL/GenBank/DDBJ databases">
        <title>Genomic Encyclopedia of Archaeal and Bacterial Type Strains, Phase II (KMG-II): from individual species to whole genera.</title>
        <authorList>
            <person name="Goeker M."/>
        </authorList>
    </citation>
    <scope>NUCLEOTIDE SEQUENCE [LARGE SCALE GENOMIC DNA]</scope>
    <source>
        <strain evidence="2 3">DSM 44946</strain>
    </source>
</reference>
<keyword evidence="3" id="KW-1185">Reference proteome</keyword>
<feature type="compositionally biased region" description="Basic and acidic residues" evidence="1">
    <location>
        <begin position="36"/>
        <end position="56"/>
    </location>
</feature>
<dbReference type="AlphaFoldDB" id="A0A2T0LJF5"/>